<feature type="domain" description="Heterokaryon incompatibility" evidence="1">
    <location>
        <begin position="197"/>
        <end position="344"/>
    </location>
</feature>
<dbReference type="RefSeq" id="XP_062744771.1">
    <property type="nucleotide sequence ID" value="XM_062888850.1"/>
</dbReference>
<accession>A0ABR0GJF3</accession>
<comment type="caution">
    <text evidence="2">The sequence shown here is derived from an EMBL/GenBank/DDBJ whole genome shotgun (WGS) entry which is preliminary data.</text>
</comment>
<organism evidence="2 3">
    <name type="scientific">Podospora pseudocomata</name>
    <dbReference type="NCBI Taxonomy" id="2093779"/>
    <lineage>
        <taxon>Eukaryota</taxon>
        <taxon>Fungi</taxon>
        <taxon>Dikarya</taxon>
        <taxon>Ascomycota</taxon>
        <taxon>Pezizomycotina</taxon>
        <taxon>Sordariomycetes</taxon>
        <taxon>Sordariomycetidae</taxon>
        <taxon>Sordariales</taxon>
        <taxon>Podosporaceae</taxon>
        <taxon>Podospora</taxon>
    </lineage>
</organism>
<evidence type="ECO:0000313" key="2">
    <source>
        <dbReference type="EMBL" id="KAK4655796.1"/>
    </source>
</evidence>
<dbReference type="EMBL" id="JAFFHA010000005">
    <property type="protein sequence ID" value="KAK4655796.1"/>
    <property type="molecule type" value="Genomic_DNA"/>
</dbReference>
<dbReference type="GeneID" id="87908757"/>
<proteinExistence type="predicted"/>
<reference evidence="2 3" key="1">
    <citation type="journal article" date="2023" name="bioRxiv">
        <title>High-quality genome assemblies of four members of thePodospora anserinaspecies complex.</title>
        <authorList>
            <person name="Ament-Velasquez S.L."/>
            <person name="Vogan A.A."/>
            <person name="Wallerman O."/>
            <person name="Hartmann F."/>
            <person name="Gautier V."/>
            <person name="Silar P."/>
            <person name="Giraud T."/>
            <person name="Johannesson H."/>
        </authorList>
    </citation>
    <scope>NUCLEOTIDE SEQUENCE [LARGE SCALE GENOMIC DNA]</scope>
    <source>
        <strain evidence="2 3">CBS 415.72m</strain>
    </source>
</reference>
<dbReference type="Proteomes" id="UP001323405">
    <property type="component" value="Unassembled WGS sequence"/>
</dbReference>
<dbReference type="Pfam" id="PF06985">
    <property type="entry name" value="HET"/>
    <property type="match status" value="1"/>
</dbReference>
<dbReference type="PANTHER" id="PTHR33112">
    <property type="entry name" value="DOMAIN PROTEIN, PUTATIVE-RELATED"/>
    <property type="match status" value="1"/>
</dbReference>
<evidence type="ECO:0000259" key="1">
    <source>
        <dbReference type="Pfam" id="PF06985"/>
    </source>
</evidence>
<protein>
    <recommendedName>
        <fullName evidence="1">Heterokaryon incompatibility domain-containing protein</fullName>
    </recommendedName>
</protein>
<sequence>MAQYSTPNVSIPDLCEYCSRIPFDLLHADSPIFLGNNSTWDIGTASRIRTSTCPVCRLVSELLYRHAKRPVYFNFNPDSTLLSIKWDYGLDPAFPSRRCFLVDRADSSRPGHAPIGLCFLAANHRDHGRSNYLHYELSKTVDIERTARWIDECSRKHQCVVAPAGESFEQAYPGLQFLRCIDVKLNCVVELNHIVPYVALSYVWGSVPNFRITKANRKELKYRDSINKAWNLIPETIRDAITLTRKLGLRYLWVDSLCLVQNDPSDLEPGIELMDQVYERAWVTVVAASGFDANAGLPGIETGSREVGCLAHEIKPGIFLGKITSIDLSMHESPHMTRAWTLQERILSRRNLYFFRDQVVFRCNRVEYHERLNDNLAQFHQVVPRAMDHLGESAFTALRVYGSLIRQYSGRSLGNDADVLRAMGGIMRRVSIKVGYPLVQGLPVAHLDIFLLFKGNNVTRRPGFPSYSWAGWRGEVRMIFLEEFESQLKIDEWLESHRTWIVWYTTDSSGRTTSVIDQINRTHHRTLQGTTDWRASWLYPNEPRVSFQQFQSGLSLETLPRPIHNPKPYPILRFWTWVLTLTIQMTDVFTSDARLLGANGEDCGWMSLDDLGGSESDIIFHDSEPIEVVLLSEGCPQKTFRNDEKYVLDTWRPTEVEICDGLHYNVILVKWDGGIAERRGYGWIRKKALHLGFGQGPHWKEINLG</sequence>
<name>A0ABR0GJF3_9PEZI</name>
<evidence type="ECO:0000313" key="3">
    <source>
        <dbReference type="Proteomes" id="UP001323405"/>
    </source>
</evidence>
<gene>
    <name evidence="2" type="ORF">QC762_305550</name>
</gene>
<dbReference type="PANTHER" id="PTHR33112:SF12">
    <property type="entry name" value="HETEROKARYON INCOMPATIBILITY DOMAIN-CONTAINING PROTEIN"/>
    <property type="match status" value="1"/>
</dbReference>
<dbReference type="InterPro" id="IPR010730">
    <property type="entry name" value="HET"/>
</dbReference>
<keyword evidence="3" id="KW-1185">Reference proteome</keyword>